<gene>
    <name evidence="1" type="ORF">MILVUS5_LOCUS8343</name>
</gene>
<organism evidence="1 2">
    <name type="scientific">Trifolium pratense</name>
    <name type="common">Red clover</name>
    <dbReference type="NCBI Taxonomy" id="57577"/>
    <lineage>
        <taxon>Eukaryota</taxon>
        <taxon>Viridiplantae</taxon>
        <taxon>Streptophyta</taxon>
        <taxon>Embryophyta</taxon>
        <taxon>Tracheophyta</taxon>
        <taxon>Spermatophyta</taxon>
        <taxon>Magnoliopsida</taxon>
        <taxon>eudicotyledons</taxon>
        <taxon>Gunneridae</taxon>
        <taxon>Pentapetalae</taxon>
        <taxon>rosids</taxon>
        <taxon>fabids</taxon>
        <taxon>Fabales</taxon>
        <taxon>Fabaceae</taxon>
        <taxon>Papilionoideae</taxon>
        <taxon>50 kb inversion clade</taxon>
        <taxon>NPAAA clade</taxon>
        <taxon>Hologalegina</taxon>
        <taxon>IRL clade</taxon>
        <taxon>Trifolieae</taxon>
        <taxon>Trifolium</taxon>
    </lineage>
</organism>
<sequence>MEEISSTVAVPLTLGNLIQKESVMTNLMANTATVLILNPTTSIEGCQSFSVGSDDNDDTDISLQHKISVSLEVKENQVAAETVAEMVLESDSNGRNDDEFMIANDFPRIHNPSSQSDVGNKIGSFKEESAISRTNLSEMNTPNTVMVDGSNHDQSVLYESVKNMASVVMKHECKSDGSDTKPIDVVHEIPEKQTCTTNCDNALELSDTPRCGFSSVCGRRQEMEDAIVVKPQLFQVPSMMLMDDHVNANTKHSLAHFFGVFDGHGGSQIVMASQVAHYCQTHLHSVLIEEIEAAESSLPETNEKENWQDQWKKVLTNCFKKVDDKIVGVNADNGGSNSNDGSESSTEETLAPECAGSTALVAVLTQTHIIVANCGDSRAVLCRGKEALPLSTDHRPDIEDEQERIEAAGGKIIQWNGYRVLGVLAVSRSIGDRYLKPWIIPDPEVNCILREKTDECLILASDGLWDVIKNEEACEIARKRILIWHKKNGTNISTGQVDGVDPAAQYAADYLSKLALQRASKDNISVIVIDLKAQREFKRKE</sequence>
<name>A0ACB0IZN3_TRIPR</name>
<evidence type="ECO:0000313" key="2">
    <source>
        <dbReference type="Proteomes" id="UP001177021"/>
    </source>
</evidence>
<protein>
    <submittedName>
        <fullName evidence="1">Uncharacterized protein</fullName>
    </submittedName>
</protein>
<dbReference type="Proteomes" id="UP001177021">
    <property type="component" value="Unassembled WGS sequence"/>
</dbReference>
<dbReference type="EMBL" id="CASHSV030000013">
    <property type="protein sequence ID" value="CAJ2638091.1"/>
    <property type="molecule type" value="Genomic_DNA"/>
</dbReference>
<reference evidence="1" key="1">
    <citation type="submission" date="2023-10" db="EMBL/GenBank/DDBJ databases">
        <authorList>
            <person name="Rodriguez Cubillos JULIANA M."/>
            <person name="De Vega J."/>
        </authorList>
    </citation>
    <scope>NUCLEOTIDE SEQUENCE</scope>
</reference>
<keyword evidence="2" id="KW-1185">Reference proteome</keyword>
<proteinExistence type="predicted"/>
<evidence type="ECO:0000313" key="1">
    <source>
        <dbReference type="EMBL" id="CAJ2638091.1"/>
    </source>
</evidence>
<comment type="caution">
    <text evidence="1">The sequence shown here is derived from an EMBL/GenBank/DDBJ whole genome shotgun (WGS) entry which is preliminary data.</text>
</comment>
<accession>A0ACB0IZN3</accession>